<protein>
    <recommendedName>
        <fullName evidence="2">DUF7703 domain-containing protein</fullName>
    </recommendedName>
</protein>
<accession>A0A0F7TTU1</accession>
<dbReference type="Pfam" id="PF24802">
    <property type="entry name" value="DUF7703"/>
    <property type="match status" value="1"/>
</dbReference>
<keyword evidence="1" id="KW-0812">Transmembrane</keyword>
<dbReference type="OrthoDB" id="405906at2759"/>
<proteinExistence type="predicted"/>
<keyword evidence="1" id="KW-0472">Membrane</keyword>
<dbReference type="EMBL" id="CDHK01000007">
    <property type="protein sequence ID" value="CEJ59246.1"/>
    <property type="molecule type" value="Genomic_DNA"/>
</dbReference>
<evidence type="ECO:0000259" key="2">
    <source>
        <dbReference type="Pfam" id="PF24802"/>
    </source>
</evidence>
<dbReference type="PANTHER" id="PTHR37013">
    <property type="entry name" value="INTEGRAL MEMBRANE PROTEIN (AFU_ORTHOLOGUE AFUA_1G05950)-RELATED"/>
    <property type="match status" value="1"/>
</dbReference>
<sequence length="317" mass="35481">MAGETGPVDVSRALAMVMAGFFTLACWNVIEISFSILSTFHRYSGLYFWSMVIATLGILLHAISSFLRYFALAPSFAMCFPICLGWYAMVTGQSVVLYSRLHLVTTHEHYPRWILYMIVFNFCVLHIPTTILFLGANNGVTSFVAPFNIYERIQLAGFAIQETIISALYVWETTTSLRPVLALKGPRGRRVIINVVVVNVIAVILDASLLTTEYTNHFDVQTTYKPVVYSIKLLLEFTVLNNLLAVIRTTPSSIEAVNIAQLRSADVHSGSIQSGNHLEAVADVERPPPSEWRGSSRESFLKTHDFCVFKAHHERPS</sequence>
<evidence type="ECO:0000256" key="1">
    <source>
        <dbReference type="SAM" id="Phobius"/>
    </source>
</evidence>
<feature type="transmembrane region" description="Helical" evidence="1">
    <location>
        <begin position="153"/>
        <end position="171"/>
    </location>
</feature>
<keyword evidence="1" id="KW-1133">Transmembrane helix</keyword>
<feature type="transmembrane region" description="Helical" evidence="1">
    <location>
        <begin position="69"/>
        <end position="92"/>
    </location>
</feature>
<dbReference type="PANTHER" id="PTHR37013:SF4">
    <property type="entry name" value="INTEGRAL MEMBRANE PROTEIN"/>
    <property type="match status" value="1"/>
</dbReference>
<gene>
    <name evidence="3" type="ORF">PMG11_07877</name>
</gene>
<feature type="transmembrane region" description="Helical" evidence="1">
    <location>
        <begin position="191"/>
        <end position="209"/>
    </location>
</feature>
<keyword evidence="4" id="KW-1185">Reference proteome</keyword>
<feature type="transmembrane region" description="Helical" evidence="1">
    <location>
        <begin position="113"/>
        <end position="133"/>
    </location>
</feature>
<dbReference type="AlphaFoldDB" id="A0A0F7TTU1"/>
<evidence type="ECO:0000313" key="4">
    <source>
        <dbReference type="Proteomes" id="UP000042958"/>
    </source>
</evidence>
<name>A0A0F7TTU1_PENBI</name>
<reference evidence="4" key="1">
    <citation type="journal article" date="2015" name="Genome Announc.">
        <title>Draft genome sequence of the fungus Penicillium brasilianum MG11.</title>
        <authorList>
            <person name="Horn F."/>
            <person name="Linde J."/>
            <person name="Mattern D.J."/>
            <person name="Walther G."/>
            <person name="Guthke R."/>
            <person name="Brakhage A.A."/>
            <person name="Valiante V."/>
        </authorList>
    </citation>
    <scope>NUCLEOTIDE SEQUENCE [LARGE SCALE GENOMIC DNA]</scope>
    <source>
        <strain evidence="4">MG11</strain>
    </source>
</reference>
<dbReference type="Proteomes" id="UP000042958">
    <property type="component" value="Unassembled WGS sequence"/>
</dbReference>
<evidence type="ECO:0000313" key="3">
    <source>
        <dbReference type="EMBL" id="CEJ59246.1"/>
    </source>
</evidence>
<feature type="transmembrane region" description="Helical" evidence="1">
    <location>
        <begin position="46"/>
        <end position="63"/>
    </location>
</feature>
<dbReference type="InterPro" id="IPR056120">
    <property type="entry name" value="DUF7703"/>
</dbReference>
<feature type="transmembrane region" description="Helical" evidence="1">
    <location>
        <begin position="13"/>
        <end position="34"/>
    </location>
</feature>
<feature type="domain" description="DUF7703" evidence="2">
    <location>
        <begin position="5"/>
        <end position="250"/>
    </location>
</feature>
<organism evidence="3 4">
    <name type="scientific">Penicillium brasilianum</name>
    <dbReference type="NCBI Taxonomy" id="104259"/>
    <lineage>
        <taxon>Eukaryota</taxon>
        <taxon>Fungi</taxon>
        <taxon>Dikarya</taxon>
        <taxon>Ascomycota</taxon>
        <taxon>Pezizomycotina</taxon>
        <taxon>Eurotiomycetes</taxon>
        <taxon>Eurotiomycetidae</taxon>
        <taxon>Eurotiales</taxon>
        <taxon>Aspergillaceae</taxon>
        <taxon>Penicillium</taxon>
    </lineage>
</organism>